<keyword evidence="3 4" id="KW-0862">Zinc</keyword>
<dbReference type="Proteomes" id="UP001168575">
    <property type="component" value="Unassembled WGS sequence"/>
</dbReference>
<evidence type="ECO:0000256" key="4">
    <source>
        <dbReference type="HAMAP-Rule" id="MF_00213"/>
    </source>
</evidence>
<evidence type="ECO:0000256" key="1">
    <source>
        <dbReference type="ARBA" id="ARBA00022596"/>
    </source>
</evidence>
<dbReference type="Gene3D" id="3.30.2320.80">
    <property type="match status" value="1"/>
</dbReference>
<dbReference type="GO" id="GO:0016151">
    <property type="term" value="F:nickel cation binding"/>
    <property type="evidence" value="ECO:0007669"/>
    <property type="project" value="UniProtKB-UniRule"/>
</dbReference>
<reference evidence="5" key="1">
    <citation type="submission" date="2023-07" db="EMBL/GenBank/DDBJ databases">
        <title>Between Cages and Wild: Unraveling the Impact of Captivity on Animal Microbiomes and Antimicrobial Resistance.</title>
        <authorList>
            <person name="Schmartz G.P."/>
            <person name="Rehner J."/>
            <person name="Schuff M.J."/>
            <person name="Becker S.L."/>
            <person name="Kravczyk M."/>
            <person name="Gurevich A."/>
            <person name="Francke R."/>
            <person name="Mueller R."/>
            <person name="Keller V."/>
            <person name="Keller A."/>
        </authorList>
    </citation>
    <scope>NUCLEOTIDE SEQUENCE</scope>
    <source>
        <strain evidence="5">S12M_St_49</strain>
    </source>
</reference>
<dbReference type="PANTHER" id="PTHR34535:SF3">
    <property type="entry name" value="HYDROGENASE MATURATION FACTOR HYPA"/>
    <property type="match status" value="1"/>
</dbReference>
<protein>
    <recommendedName>
        <fullName evidence="4">Hydrogenase maturation factor HypA</fullName>
    </recommendedName>
</protein>
<dbReference type="Pfam" id="PF01155">
    <property type="entry name" value="HypA"/>
    <property type="match status" value="1"/>
</dbReference>
<name>A0AA43RHZ7_9ACTN</name>
<keyword evidence="6" id="KW-1185">Reference proteome</keyword>
<comment type="caution">
    <text evidence="5">The sequence shown here is derived from an EMBL/GenBank/DDBJ whole genome shotgun (WGS) entry which is preliminary data.</text>
</comment>
<proteinExistence type="inferred from homology"/>
<keyword evidence="2 4" id="KW-0479">Metal-binding</keyword>
<feature type="binding site" evidence="4">
    <location>
        <position position="2"/>
    </location>
    <ligand>
        <name>Ni(2+)</name>
        <dbReference type="ChEBI" id="CHEBI:49786"/>
    </ligand>
</feature>
<dbReference type="InterPro" id="IPR000688">
    <property type="entry name" value="HypA/HybF"/>
</dbReference>
<feature type="binding site" evidence="4">
    <location>
        <position position="77"/>
    </location>
    <ligand>
        <name>Zn(2+)</name>
        <dbReference type="ChEBI" id="CHEBI:29105"/>
    </ligand>
</feature>
<sequence>MHELSIVTNVLDTAVGAAKAQHATKLLKINLQIGIYKEVVDDALQFSYRLLADNDEFTKDSKLCVEYIQPSSICPECGHEWEHDMFHRKCPECGCEWTTLVHGSELEISSIEIEHD</sequence>
<evidence type="ECO:0000313" key="5">
    <source>
        <dbReference type="EMBL" id="MDO4842169.1"/>
    </source>
</evidence>
<feature type="binding site" evidence="4">
    <location>
        <position position="90"/>
    </location>
    <ligand>
        <name>Zn(2+)</name>
        <dbReference type="ChEBI" id="CHEBI:29105"/>
    </ligand>
</feature>
<dbReference type="EMBL" id="JAUMVS010000106">
    <property type="protein sequence ID" value="MDO4842169.1"/>
    <property type="molecule type" value="Genomic_DNA"/>
</dbReference>
<dbReference type="PIRSF" id="PIRSF004761">
    <property type="entry name" value="Hydrgn_mat_HypA"/>
    <property type="match status" value="1"/>
</dbReference>
<comment type="similarity">
    <text evidence="4">Belongs to the HypA/HybF family.</text>
</comment>
<keyword evidence="1 4" id="KW-0533">Nickel</keyword>
<accession>A0AA43RHZ7</accession>
<dbReference type="HAMAP" id="MF_00213">
    <property type="entry name" value="HypA_HybF"/>
    <property type="match status" value="1"/>
</dbReference>
<evidence type="ECO:0000256" key="2">
    <source>
        <dbReference type="ARBA" id="ARBA00022723"/>
    </source>
</evidence>
<dbReference type="PANTHER" id="PTHR34535">
    <property type="entry name" value="HYDROGENASE MATURATION FACTOR HYPA"/>
    <property type="match status" value="1"/>
</dbReference>
<dbReference type="AlphaFoldDB" id="A0AA43RHZ7"/>
<feature type="binding site" evidence="4">
    <location>
        <position position="93"/>
    </location>
    <ligand>
        <name>Zn(2+)</name>
        <dbReference type="ChEBI" id="CHEBI:29105"/>
    </ligand>
</feature>
<evidence type="ECO:0000256" key="3">
    <source>
        <dbReference type="ARBA" id="ARBA00022833"/>
    </source>
</evidence>
<feature type="binding site" evidence="4">
    <location>
        <position position="74"/>
    </location>
    <ligand>
        <name>Zn(2+)</name>
        <dbReference type="ChEBI" id="CHEBI:29105"/>
    </ligand>
</feature>
<comment type="function">
    <text evidence="4">Involved in the maturation of [NiFe] hydrogenases. Required for nickel insertion into the metal center of the hydrogenase.</text>
</comment>
<organism evidence="5 6">
    <name type="scientific">Phoenicibacter congonensis</name>
    <dbReference type="NCBI Taxonomy" id="1944646"/>
    <lineage>
        <taxon>Bacteria</taxon>
        <taxon>Bacillati</taxon>
        <taxon>Actinomycetota</taxon>
        <taxon>Coriobacteriia</taxon>
        <taxon>Eggerthellales</taxon>
        <taxon>Eggerthellaceae</taxon>
        <taxon>Phoenicibacter</taxon>
    </lineage>
</organism>
<evidence type="ECO:0000313" key="6">
    <source>
        <dbReference type="Proteomes" id="UP001168575"/>
    </source>
</evidence>
<dbReference type="GO" id="GO:0051604">
    <property type="term" value="P:protein maturation"/>
    <property type="evidence" value="ECO:0007669"/>
    <property type="project" value="InterPro"/>
</dbReference>
<dbReference type="GO" id="GO:0008270">
    <property type="term" value="F:zinc ion binding"/>
    <property type="evidence" value="ECO:0007669"/>
    <property type="project" value="UniProtKB-UniRule"/>
</dbReference>
<gene>
    <name evidence="4" type="primary">hypA</name>
    <name evidence="5" type="ORF">Q3982_05780</name>
</gene>